<dbReference type="HAMAP" id="MF_00267">
    <property type="entry name" value="MinC"/>
    <property type="match status" value="1"/>
</dbReference>
<dbReference type="RefSeq" id="WP_284719687.1">
    <property type="nucleotide sequence ID" value="NZ_PGFT01000001.1"/>
</dbReference>
<keyword evidence="11" id="KW-1185">Reference proteome</keyword>
<dbReference type="InterPro" id="IPR007874">
    <property type="entry name" value="MinC_N"/>
</dbReference>
<evidence type="ECO:0000256" key="2">
    <source>
        <dbReference type="ARBA" id="ARBA00022618"/>
    </source>
</evidence>
<evidence type="ECO:0000256" key="7">
    <source>
        <dbReference type="SAM" id="MobiDB-lite"/>
    </source>
</evidence>
<keyword evidence="3 6" id="KW-0717">Septation</keyword>
<sequence length="275" mass="29539">MTVSDNNNQTASAAPALALYGKMLTFSRLQFSTSDLGTIEAQLTETLSNKSSNIPILIDSDVEQDLSALVELLWSWGLQPIGVVTGLLDDQAREQRLAIFPADGKRIERIVPSKTAPTPSNKPKEDNRAKSANDTSTESAANIPATETTISSLPDETLLSAQHITSLIYDQMLRSGQSLNHVGGDLILTNSVNSGAEAITDNSLHVYGRAQGRLVAGATGDKDARIFCQVFNPSLVSVAGTYCLRDNLPEHVIDKPVQVKFVEGEGLVFIVMDEA</sequence>
<dbReference type="Gene3D" id="3.30.70.260">
    <property type="match status" value="1"/>
</dbReference>
<dbReference type="EMBL" id="PGFT01000001">
    <property type="protein sequence ID" value="MDH4905661.1"/>
    <property type="molecule type" value="Genomic_DNA"/>
</dbReference>
<comment type="caution">
    <text evidence="10">The sequence shown here is derived from an EMBL/GenBank/DDBJ whole genome shotgun (WGS) entry which is preliminary data.</text>
</comment>
<feature type="compositionally biased region" description="Polar residues" evidence="7">
    <location>
        <begin position="132"/>
        <end position="147"/>
    </location>
</feature>
<evidence type="ECO:0000313" key="11">
    <source>
        <dbReference type="Proteomes" id="UP001243298"/>
    </source>
</evidence>
<dbReference type="PANTHER" id="PTHR34108:SF1">
    <property type="entry name" value="SEPTUM SITE-DETERMINING PROTEIN MINC"/>
    <property type="match status" value="1"/>
</dbReference>
<feature type="compositionally biased region" description="Basic and acidic residues" evidence="7">
    <location>
        <begin position="122"/>
        <end position="131"/>
    </location>
</feature>
<evidence type="ECO:0000256" key="4">
    <source>
        <dbReference type="ARBA" id="ARBA00023306"/>
    </source>
</evidence>
<evidence type="ECO:0000256" key="5">
    <source>
        <dbReference type="ARBA" id="ARBA00025606"/>
    </source>
</evidence>
<comment type="function">
    <text evidence="5 6">Cell division inhibitor that blocks the formation of polar Z ring septums. Rapidly oscillates between the poles of the cell to destabilize FtsZ filaments that have formed before they mature into polar Z rings. Prevents FtsZ polymerization.</text>
</comment>
<dbReference type="Proteomes" id="UP001243298">
    <property type="component" value="Unassembled WGS sequence"/>
</dbReference>
<organism evidence="10 11">
    <name type="scientific">Psychrobacter pocilloporae</name>
    <dbReference type="NCBI Taxonomy" id="1775882"/>
    <lineage>
        <taxon>Bacteria</taxon>
        <taxon>Pseudomonadati</taxon>
        <taxon>Pseudomonadota</taxon>
        <taxon>Gammaproteobacteria</taxon>
        <taxon>Moraxellales</taxon>
        <taxon>Moraxellaceae</taxon>
        <taxon>Psychrobacter</taxon>
    </lineage>
</organism>
<proteinExistence type="inferred from homology"/>
<keyword evidence="2 6" id="KW-0132">Cell division</keyword>
<feature type="domain" description="Septum formation inhibitor MinC N-terminal" evidence="9">
    <location>
        <begin position="19"/>
        <end position="80"/>
    </location>
</feature>
<evidence type="ECO:0000259" key="8">
    <source>
        <dbReference type="Pfam" id="PF03775"/>
    </source>
</evidence>
<comment type="subunit">
    <text evidence="6">Interacts with MinD and FtsZ.</text>
</comment>
<gene>
    <name evidence="6 10" type="primary">minC</name>
    <name evidence="10" type="ORF">CUR83_11480</name>
</gene>
<protein>
    <recommendedName>
        <fullName evidence="6">Probable septum site-determining protein MinC</fullName>
    </recommendedName>
</protein>
<dbReference type="InterPro" id="IPR013033">
    <property type="entry name" value="MinC"/>
</dbReference>
<reference evidence="10 11" key="1">
    <citation type="submission" date="2017-11" db="EMBL/GenBank/DDBJ databases">
        <title>Whole genome sequencing of Psychrobacter pocilloporae S6-60T(=JCM 31058T=LMG 29157T).</title>
        <authorList>
            <person name="Das S.K."/>
        </authorList>
    </citation>
    <scope>NUCLEOTIDE SEQUENCE [LARGE SCALE GENOMIC DNA]</scope>
    <source>
        <strain evidence="10 11">S6-60</strain>
    </source>
</reference>
<accession>A0ABT6IV15</accession>
<dbReference type="InterPro" id="IPR005526">
    <property type="entry name" value="Septum_form_inhib_MinC_C"/>
</dbReference>
<keyword evidence="4 6" id="KW-0131">Cell cycle</keyword>
<dbReference type="NCBIfam" id="TIGR01222">
    <property type="entry name" value="minC"/>
    <property type="match status" value="1"/>
</dbReference>
<feature type="region of interest" description="Disordered" evidence="7">
    <location>
        <begin position="109"/>
        <end position="147"/>
    </location>
</feature>
<name>A0ABT6IV15_9GAMM</name>
<evidence type="ECO:0000256" key="6">
    <source>
        <dbReference type="HAMAP-Rule" id="MF_00267"/>
    </source>
</evidence>
<dbReference type="InterPro" id="IPR036145">
    <property type="entry name" value="MinC_C_sf"/>
</dbReference>
<evidence type="ECO:0000256" key="1">
    <source>
        <dbReference type="ARBA" id="ARBA00006291"/>
    </source>
</evidence>
<dbReference type="Pfam" id="PF03775">
    <property type="entry name" value="MinC_C"/>
    <property type="match status" value="1"/>
</dbReference>
<dbReference type="PANTHER" id="PTHR34108">
    <property type="entry name" value="SEPTUM SITE-DETERMINING PROTEIN MINC"/>
    <property type="match status" value="1"/>
</dbReference>
<dbReference type="Pfam" id="PF05209">
    <property type="entry name" value="MinC_N"/>
    <property type="match status" value="1"/>
</dbReference>
<evidence type="ECO:0000256" key="3">
    <source>
        <dbReference type="ARBA" id="ARBA00023210"/>
    </source>
</evidence>
<evidence type="ECO:0000259" key="9">
    <source>
        <dbReference type="Pfam" id="PF05209"/>
    </source>
</evidence>
<feature type="domain" description="Septum formation inhibitor MinC C-terminal" evidence="8">
    <location>
        <begin position="168"/>
        <end position="261"/>
    </location>
</feature>
<dbReference type="SUPFAM" id="SSF63848">
    <property type="entry name" value="Cell-division inhibitor MinC, C-terminal domain"/>
    <property type="match status" value="1"/>
</dbReference>
<evidence type="ECO:0000313" key="10">
    <source>
        <dbReference type="EMBL" id="MDH4905661.1"/>
    </source>
</evidence>
<comment type="similarity">
    <text evidence="1 6">Belongs to the MinC family.</text>
</comment>
<dbReference type="InterPro" id="IPR016098">
    <property type="entry name" value="CAP/MinC_C"/>
</dbReference>
<dbReference type="Gene3D" id="2.160.20.70">
    <property type="match status" value="1"/>
</dbReference>